<dbReference type="EMBL" id="JARBHB010000014">
    <property type="protein sequence ID" value="KAJ8869003.1"/>
    <property type="molecule type" value="Genomic_DNA"/>
</dbReference>
<dbReference type="Proteomes" id="UP001159363">
    <property type="component" value="Chromosome 13"/>
</dbReference>
<reference evidence="2 3" key="1">
    <citation type="submission" date="2023-02" db="EMBL/GenBank/DDBJ databases">
        <title>LHISI_Scaffold_Assembly.</title>
        <authorList>
            <person name="Stuart O.P."/>
            <person name="Cleave R."/>
            <person name="Magrath M.J.L."/>
            <person name="Mikheyev A.S."/>
        </authorList>
    </citation>
    <scope>NUCLEOTIDE SEQUENCE [LARGE SCALE GENOMIC DNA]</scope>
    <source>
        <strain evidence="2">Daus_M_001</strain>
        <tissue evidence="2">Leg muscle</tissue>
    </source>
</reference>
<comment type="caution">
    <text evidence="2">The sequence shown here is derived from an EMBL/GenBank/DDBJ whole genome shotgun (WGS) entry which is preliminary data.</text>
</comment>
<feature type="region of interest" description="Disordered" evidence="1">
    <location>
        <begin position="1"/>
        <end position="28"/>
    </location>
</feature>
<organism evidence="2 3">
    <name type="scientific">Dryococelus australis</name>
    <dbReference type="NCBI Taxonomy" id="614101"/>
    <lineage>
        <taxon>Eukaryota</taxon>
        <taxon>Metazoa</taxon>
        <taxon>Ecdysozoa</taxon>
        <taxon>Arthropoda</taxon>
        <taxon>Hexapoda</taxon>
        <taxon>Insecta</taxon>
        <taxon>Pterygota</taxon>
        <taxon>Neoptera</taxon>
        <taxon>Polyneoptera</taxon>
        <taxon>Phasmatodea</taxon>
        <taxon>Verophasmatodea</taxon>
        <taxon>Anareolatae</taxon>
        <taxon>Phasmatidae</taxon>
        <taxon>Eurycanthinae</taxon>
        <taxon>Dryococelus</taxon>
    </lineage>
</organism>
<keyword evidence="3" id="KW-1185">Reference proteome</keyword>
<accession>A0ABQ9G9A3</accession>
<evidence type="ECO:0000256" key="1">
    <source>
        <dbReference type="SAM" id="MobiDB-lite"/>
    </source>
</evidence>
<sequence length="500" mass="54675">MNDSTPQRRATRCRERPTASSRSASSRNVGIVVQSAACAAPVGKPSGAKNASRRPAVSLLASHQGEPGPIPGRFTPGFSHVGIVPDDPAGQQGFLGHLPFPPVLSFRRCYVPASDLKTSLSDTLEFLHLTRAFAMAGNERGFCVRQPRRSRQLGRWDFRFGNNGELWRNSCKKGPGGCWEIREQLGHTLVSAESPRCVIEDKTARQFSALRVEAMRRVDARVSVAPSASTLLSLRRAKFLQSFDHLNIDVCVELARVNEVSIEQRRNEGTRKTGDPRKKKIGVWLCWGHGRVFTSKPTDQRHRAALFEHEKFRERPCRELNPVRPGGRRAVRPLNHRGSEVFENRVVVDRPVSYEPLEAGGTTSPAPSLIGRTARVGGGGGRVIQPPFPSPSGVNGAPLEVPVKWLARSSPTEAIRVQSPAGPLRIFANGNRCRGFSRDLPFSPPFHSGAVPCSPLSALKTSGVEAGKSGVVDSEIFIEMEQVAQTNRNGRPCSKQPSLH</sequence>
<protein>
    <submittedName>
        <fullName evidence="2">Uncharacterized protein</fullName>
    </submittedName>
</protein>
<name>A0ABQ9G9A3_9NEOP</name>
<evidence type="ECO:0000313" key="3">
    <source>
        <dbReference type="Proteomes" id="UP001159363"/>
    </source>
</evidence>
<gene>
    <name evidence="2" type="ORF">PR048_030549</name>
</gene>
<proteinExistence type="predicted"/>
<evidence type="ECO:0000313" key="2">
    <source>
        <dbReference type="EMBL" id="KAJ8869003.1"/>
    </source>
</evidence>